<evidence type="ECO:0000256" key="1">
    <source>
        <dbReference type="ARBA" id="ARBA00000900"/>
    </source>
</evidence>
<dbReference type="GO" id="GO:0008270">
    <property type="term" value="F:zinc ion binding"/>
    <property type="evidence" value="ECO:0007669"/>
    <property type="project" value="UniProtKB-KW"/>
</dbReference>
<keyword evidence="7" id="KW-0805">Transcription regulation</keyword>
<dbReference type="GO" id="GO:0061630">
    <property type="term" value="F:ubiquitin protein ligase activity"/>
    <property type="evidence" value="ECO:0007669"/>
    <property type="project" value="UniProtKB-EC"/>
</dbReference>
<comment type="catalytic activity">
    <reaction evidence="1">
        <text>S-ubiquitinyl-[E2 ubiquitin-conjugating enzyme]-L-cysteine + [acceptor protein]-L-lysine = [E2 ubiquitin-conjugating enzyme]-L-cysteine + N(6)-ubiquitinyl-[acceptor protein]-L-lysine.</text>
        <dbReference type="EC" id="2.3.2.27"/>
    </reaction>
</comment>
<keyword evidence="6" id="KW-0862">Zinc</keyword>
<evidence type="ECO:0000256" key="8">
    <source>
        <dbReference type="ARBA" id="ARBA00023163"/>
    </source>
</evidence>
<evidence type="ECO:0000313" key="12">
    <source>
        <dbReference type="Proteomes" id="UP000472275"/>
    </source>
</evidence>
<proteinExistence type="predicted"/>
<reference evidence="11" key="1">
    <citation type="submission" date="2025-08" db="UniProtKB">
        <authorList>
            <consortium name="Ensembl"/>
        </authorList>
    </citation>
    <scope>IDENTIFICATION</scope>
</reference>
<dbReference type="Pfam" id="PF13923">
    <property type="entry name" value="zf-C3HC4_2"/>
    <property type="match status" value="1"/>
</dbReference>
<organism evidence="11 12">
    <name type="scientific">Aquila chrysaetos chrysaetos</name>
    <dbReference type="NCBI Taxonomy" id="223781"/>
    <lineage>
        <taxon>Eukaryota</taxon>
        <taxon>Metazoa</taxon>
        <taxon>Chordata</taxon>
        <taxon>Craniata</taxon>
        <taxon>Vertebrata</taxon>
        <taxon>Euteleostomi</taxon>
        <taxon>Archelosauria</taxon>
        <taxon>Archosauria</taxon>
        <taxon>Dinosauria</taxon>
        <taxon>Saurischia</taxon>
        <taxon>Theropoda</taxon>
        <taxon>Coelurosauria</taxon>
        <taxon>Aves</taxon>
        <taxon>Neognathae</taxon>
        <taxon>Neoaves</taxon>
        <taxon>Telluraves</taxon>
        <taxon>Accipitrimorphae</taxon>
        <taxon>Accipitriformes</taxon>
        <taxon>Accipitridae</taxon>
        <taxon>Accipitrinae</taxon>
        <taxon>Aquila</taxon>
    </lineage>
</organism>
<dbReference type="Proteomes" id="UP000472275">
    <property type="component" value="Chromosome Z"/>
</dbReference>
<evidence type="ECO:0000259" key="10">
    <source>
        <dbReference type="PROSITE" id="PS50089"/>
    </source>
</evidence>
<keyword evidence="5 9" id="KW-0863">Zinc-finger</keyword>
<dbReference type="PROSITE" id="PS50089">
    <property type="entry name" value="ZF_RING_2"/>
    <property type="match status" value="1"/>
</dbReference>
<dbReference type="InterPro" id="IPR001841">
    <property type="entry name" value="Znf_RING"/>
</dbReference>
<keyword evidence="12" id="KW-1185">Reference proteome</keyword>
<evidence type="ECO:0000256" key="4">
    <source>
        <dbReference type="ARBA" id="ARBA00022723"/>
    </source>
</evidence>
<dbReference type="GO" id="GO:0000209">
    <property type="term" value="P:protein polyubiquitination"/>
    <property type="evidence" value="ECO:0007669"/>
    <property type="project" value="TreeGrafter"/>
</dbReference>
<evidence type="ECO:0000256" key="2">
    <source>
        <dbReference type="ARBA" id="ARBA00012483"/>
    </source>
</evidence>
<dbReference type="EC" id="2.3.2.27" evidence="2"/>
<evidence type="ECO:0000256" key="9">
    <source>
        <dbReference type="PROSITE-ProRule" id="PRU00175"/>
    </source>
</evidence>
<protein>
    <recommendedName>
        <fullName evidence="2">RING-type E3 ubiquitin transferase</fullName>
        <ecNumber evidence="2">2.3.2.27</ecNumber>
    </recommendedName>
</protein>
<name>A0A663FF99_AQUCH</name>
<evidence type="ECO:0000256" key="3">
    <source>
        <dbReference type="ARBA" id="ARBA00022679"/>
    </source>
</evidence>
<reference evidence="11" key="2">
    <citation type="submission" date="2025-09" db="UniProtKB">
        <authorList>
            <consortium name="Ensembl"/>
        </authorList>
    </citation>
    <scope>IDENTIFICATION</scope>
</reference>
<accession>A0A663FF99</accession>
<dbReference type="SMART" id="SM00184">
    <property type="entry name" value="RING"/>
    <property type="match status" value="1"/>
</dbReference>
<dbReference type="SUPFAM" id="SSF57850">
    <property type="entry name" value="RING/U-box"/>
    <property type="match status" value="1"/>
</dbReference>
<dbReference type="AlphaFoldDB" id="A0A663FF99"/>
<dbReference type="Gene3D" id="3.30.40.10">
    <property type="entry name" value="Zinc/RING finger domain, C3HC4 (zinc finger)"/>
    <property type="match status" value="1"/>
</dbReference>
<keyword evidence="3" id="KW-0808">Transferase</keyword>
<evidence type="ECO:0000256" key="7">
    <source>
        <dbReference type="ARBA" id="ARBA00023015"/>
    </source>
</evidence>
<dbReference type="PANTHER" id="PTHR46077:SF1">
    <property type="entry name" value="TOP1 BINDING ARGININE_SERINE RICH PROTEIN, E3 UBIQUITIN LIGASE"/>
    <property type="match status" value="1"/>
</dbReference>
<dbReference type="PANTHER" id="PTHR46077">
    <property type="entry name" value="E3 UBIQUITIN-PROTEIN LIGASE TOPORS"/>
    <property type="match status" value="1"/>
</dbReference>
<evidence type="ECO:0000313" key="11">
    <source>
        <dbReference type="Ensembl" id="ENSACCP00020023128.1"/>
    </source>
</evidence>
<dbReference type="InParanoid" id="A0A663FF99"/>
<keyword evidence="4" id="KW-0479">Metal-binding</keyword>
<sequence length="124" mass="13454">GDESHPPQHVESMAAEPDNRCPICLDSWEEASFAMPCLHQFCYQCILRWAESKPECPRHGASPSGLAQPRRPALTTVGLDLCSLSAPLPRAQRHGSWPSAVAVPLSLQEGAMMPVSVLLQAPFP</sequence>
<keyword evidence="8" id="KW-0804">Transcription</keyword>
<feature type="domain" description="RING-type" evidence="10">
    <location>
        <begin position="21"/>
        <end position="59"/>
    </location>
</feature>
<dbReference type="GeneTree" id="ENSGT01140000282630"/>
<evidence type="ECO:0000256" key="5">
    <source>
        <dbReference type="ARBA" id="ARBA00022771"/>
    </source>
</evidence>
<evidence type="ECO:0000256" key="6">
    <source>
        <dbReference type="ARBA" id="ARBA00022833"/>
    </source>
</evidence>
<dbReference type="GO" id="GO:0006513">
    <property type="term" value="P:protein monoubiquitination"/>
    <property type="evidence" value="ECO:0007669"/>
    <property type="project" value="TreeGrafter"/>
</dbReference>
<dbReference type="Ensembl" id="ENSACCT00020024146.1">
    <property type="protein sequence ID" value="ENSACCP00020023128.1"/>
    <property type="gene ID" value="ENSACCG00020015889.1"/>
</dbReference>
<dbReference type="PROSITE" id="PS00518">
    <property type="entry name" value="ZF_RING_1"/>
    <property type="match status" value="1"/>
</dbReference>
<dbReference type="InterPro" id="IPR013083">
    <property type="entry name" value="Znf_RING/FYVE/PHD"/>
</dbReference>
<dbReference type="InterPro" id="IPR017907">
    <property type="entry name" value="Znf_RING_CS"/>
</dbReference>